<evidence type="ECO:0000313" key="16">
    <source>
        <dbReference type="EMBL" id="BDZ78251.1"/>
    </source>
</evidence>
<dbReference type="Gene3D" id="3.30.565.10">
    <property type="entry name" value="Histidine kinase-like ATPase, C-terminal domain"/>
    <property type="match status" value="1"/>
</dbReference>
<keyword evidence="7 14" id="KW-0812">Transmembrane</keyword>
<keyword evidence="4" id="KW-1003">Cell membrane</keyword>
<evidence type="ECO:0000256" key="10">
    <source>
        <dbReference type="ARBA" id="ARBA00022840"/>
    </source>
</evidence>
<dbReference type="InterPro" id="IPR003661">
    <property type="entry name" value="HisK_dim/P_dom"/>
</dbReference>
<comment type="catalytic activity">
    <reaction evidence="1">
        <text>ATP + protein L-histidine = ADP + protein N-phospho-L-histidine.</text>
        <dbReference type="EC" id="2.7.13.3"/>
    </reaction>
</comment>
<evidence type="ECO:0000313" key="17">
    <source>
        <dbReference type="Proteomes" id="UP001305815"/>
    </source>
</evidence>
<dbReference type="PANTHER" id="PTHR45528">
    <property type="entry name" value="SENSOR HISTIDINE KINASE CPXA"/>
    <property type="match status" value="1"/>
</dbReference>
<evidence type="ECO:0000256" key="14">
    <source>
        <dbReference type="SAM" id="Phobius"/>
    </source>
</evidence>
<evidence type="ECO:0000259" key="15">
    <source>
        <dbReference type="SMART" id="SM00388"/>
    </source>
</evidence>
<evidence type="ECO:0000256" key="3">
    <source>
        <dbReference type="ARBA" id="ARBA00012438"/>
    </source>
</evidence>
<evidence type="ECO:0000256" key="7">
    <source>
        <dbReference type="ARBA" id="ARBA00022692"/>
    </source>
</evidence>
<proteinExistence type="predicted"/>
<dbReference type="RefSeq" id="WP_316265299.1">
    <property type="nucleotide sequence ID" value="NZ_AP027742.1"/>
</dbReference>
<evidence type="ECO:0000256" key="5">
    <source>
        <dbReference type="ARBA" id="ARBA00022553"/>
    </source>
</evidence>
<feature type="transmembrane region" description="Helical" evidence="14">
    <location>
        <begin position="65"/>
        <end position="88"/>
    </location>
</feature>
<dbReference type="Pfam" id="PF00512">
    <property type="entry name" value="HisKA"/>
    <property type="match status" value="1"/>
</dbReference>
<accession>A0ABN6Z548</accession>
<evidence type="ECO:0000256" key="4">
    <source>
        <dbReference type="ARBA" id="ARBA00022475"/>
    </source>
</evidence>
<sequence length="357" mass="41140">MWIKKKNKIFKGKSFAREVLEYLFLSFLVSAFLFYFLYHTCISIAETYVLDRAIRVTSEQAAAFYMWLRSACILAAVFLFLVLFLFLLGQRLSYLLVLIKGVESLREHPGDFSIPVEGQDEFAALAEGINFLAATQAELNHREKEISRKREELIRSLSHDIRTPLTSLLSYSEYLEQKEQLESEEVRSFISLVHSKAGQMKLLTEQLLETGKSAEEPGTPLDEISDLHLLFRQFLDEWESLLEDQFVCHTTLTCPREFSCFLSVSDLHRIFDNLISNIEKYADPDHLVEFSIEADETSVIMIQKNKIRSLNGNIPESSKIGLENIQKTADKYRGSADALQNDDIFEIQIQLYFPSFL</sequence>
<keyword evidence="5" id="KW-0597">Phosphoprotein</keyword>
<keyword evidence="8" id="KW-0547">Nucleotide-binding</keyword>
<evidence type="ECO:0000256" key="6">
    <source>
        <dbReference type="ARBA" id="ARBA00022679"/>
    </source>
</evidence>
<keyword evidence="10" id="KW-0067">ATP-binding</keyword>
<evidence type="ECO:0000256" key="13">
    <source>
        <dbReference type="ARBA" id="ARBA00023136"/>
    </source>
</evidence>
<feature type="domain" description="Signal transduction histidine kinase dimerisation/phosphoacceptor" evidence="15">
    <location>
        <begin position="149"/>
        <end position="216"/>
    </location>
</feature>
<evidence type="ECO:0000256" key="1">
    <source>
        <dbReference type="ARBA" id="ARBA00000085"/>
    </source>
</evidence>
<dbReference type="InterPro" id="IPR036890">
    <property type="entry name" value="HATPase_C_sf"/>
</dbReference>
<dbReference type="InterPro" id="IPR032834">
    <property type="entry name" value="NatK-like_C"/>
</dbReference>
<dbReference type="EC" id="2.7.13.3" evidence="3"/>
<keyword evidence="13 14" id="KW-0472">Membrane</keyword>
<organism evidence="16 17">
    <name type="scientific">Claveliimonas bilis</name>
    <dbReference type="NCBI Taxonomy" id="3028070"/>
    <lineage>
        <taxon>Bacteria</taxon>
        <taxon>Bacillati</taxon>
        <taxon>Bacillota</taxon>
        <taxon>Clostridia</taxon>
        <taxon>Lachnospirales</taxon>
        <taxon>Lachnospiraceae</taxon>
        <taxon>Claveliimonas</taxon>
    </lineage>
</organism>
<dbReference type="SUPFAM" id="SSF47384">
    <property type="entry name" value="Homodimeric domain of signal transducing histidine kinase"/>
    <property type="match status" value="1"/>
</dbReference>
<dbReference type="EMBL" id="AP027742">
    <property type="protein sequence ID" value="BDZ78251.1"/>
    <property type="molecule type" value="Genomic_DNA"/>
</dbReference>
<keyword evidence="11 14" id="KW-1133">Transmembrane helix</keyword>
<gene>
    <name evidence="16" type="ORF">Lac1_24340</name>
</gene>
<keyword evidence="17" id="KW-1185">Reference proteome</keyword>
<reference evidence="17" key="1">
    <citation type="journal article" date="2023" name="Int. J. Syst. Evol. Microbiol.">
        <title>Claveliimonas bilis gen. nov., sp. nov., deoxycholic acid-producing bacteria isolated from human faeces, and reclassification of Sellimonas monacensis Zenner et al. 2021 as Claveliimonas monacensis comb. nov.</title>
        <authorList>
            <person name="Hisatomi A."/>
            <person name="Kastawa N.W.E.P.G."/>
            <person name="Song I."/>
            <person name="Ohkuma M."/>
            <person name="Fukiya S."/>
            <person name="Sakamoto M."/>
        </authorList>
    </citation>
    <scope>NUCLEOTIDE SEQUENCE [LARGE SCALE GENOMIC DNA]</scope>
    <source>
        <strain evidence="17">12BBH14</strain>
    </source>
</reference>
<name>A0ABN6Z548_9FIRM</name>
<dbReference type="PANTHER" id="PTHR45528:SF1">
    <property type="entry name" value="SENSOR HISTIDINE KINASE CPXA"/>
    <property type="match status" value="1"/>
</dbReference>
<evidence type="ECO:0000256" key="11">
    <source>
        <dbReference type="ARBA" id="ARBA00022989"/>
    </source>
</evidence>
<evidence type="ECO:0000256" key="12">
    <source>
        <dbReference type="ARBA" id="ARBA00023012"/>
    </source>
</evidence>
<dbReference type="InterPro" id="IPR036097">
    <property type="entry name" value="HisK_dim/P_sf"/>
</dbReference>
<keyword evidence="12" id="KW-0902">Two-component regulatory system</keyword>
<dbReference type="Gene3D" id="1.10.287.130">
    <property type="match status" value="1"/>
</dbReference>
<dbReference type="InterPro" id="IPR050398">
    <property type="entry name" value="HssS/ArlS-like"/>
</dbReference>
<evidence type="ECO:0000256" key="8">
    <source>
        <dbReference type="ARBA" id="ARBA00022741"/>
    </source>
</evidence>
<protein>
    <recommendedName>
        <fullName evidence="3">histidine kinase</fullName>
        <ecNumber evidence="3">2.7.13.3</ecNumber>
    </recommendedName>
</protein>
<keyword evidence="9" id="KW-0418">Kinase</keyword>
<evidence type="ECO:0000256" key="9">
    <source>
        <dbReference type="ARBA" id="ARBA00022777"/>
    </source>
</evidence>
<keyword evidence="6" id="KW-0808">Transferase</keyword>
<comment type="subcellular location">
    <subcellularLocation>
        <location evidence="2">Cell membrane</location>
        <topology evidence="2">Multi-pass membrane protein</topology>
    </subcellularLocation>
</comment>
<dbReference type="Pfam" id="PF14501">
    <property type="entry name" value="HATPase_c_5"/>
    <property type="match status" value="1"/>
</dbReference>
<evidence type="ECO:0000256" key="2">
    <source>
        <dbReference type="ARBA" id="ARBA00004651"/>
    </source>
</evidence>
<feature type="transmembrane region" description="Helical" evidence="14">
    <location>
        <begin position="20"/>
        <end position="45"/>
    </location>
</feature>
<dbReference type="CDD" id="cd00082">
    <property type="entry name" value="HisKA"/>
    <property type="match status" value="1"/>
</dbReference>
<dbReference type="Proteomes" id="UP001305815">
    <property type="component" value="Chromosome"/>
</dbReference>
<dbReference type="SMART" id="SM00388">
    <property type="entry name" value="HisKA"/>
    <property type="match status" value="1"/>
</dbReference>